<dbReference type="EMBL" id="LR134310">
    <property type="protein sequence ID" value="VEE91883.1"/>
    <property type="molecule type" value="Genomic_DNA"/>
</dbReference>
<dbReference type="GeneID" id="92744174"/>
<accession>A0AAX3FKT2</accession>
<reference evidence="2 3" key="1">
    <citation type="submission" date="2018-12" db="EMBL/GenBank/DDBJ databases">
        <authorList>
            <consortium name="Pathogen Informatics"/>
        </authorList>
    </citation>
    <scope>NUCLEOTIDE SEQUENCE [LARGE SCALE GENOMIC DNA]</scope>
    <source>
        <strain evidence="2 3">NCTC8529</strain>
    </source>
</reference>
<proteinExistence type="predicted"/>
<dbReference type="RefSeq" id="WP_039195929.1">
    <property type="nucleotide sequence ID" value="NZ_LR134310.1"/>
</dbReference>
<gene>
    <name evidence="2" type="ORF">NCTC8529_01565</name>
</gene>
<dbReference type="AlphaFoldDB" id="A0AAX3FKT2"/>
<dbReference type="Proteomes" id="UP000268529">
    <property type="component" value="Chromosome"/>
</dbReference>
<protein>
    <submittedName>
        <fullName evidence="2">Exopolysaccharide biosynthesis protein-like protein</fullName>
    </submittedName>
</protein>
<evidence type="ECO:0000313" key="2">
    <source>
        <dbReference type="EMBL" id="VEE91883.1"/>
    </source>
</evidence>
<evidence type="ECO:0000313" key="3">
    <source>
        <dbReference type="Proteomes" id="UP000268529"/>
    </source>
</evidence>
<dbReference type="InterPro" id="IPR007345">
    <property type="entry name" value="Polysacch_pyruvyl_Trfase"/>
</dbReference>
<name>A0AAX3FKT2_ACTEU</name>
<organism evidence="2 3">
    <name type="scientific">Actinobacillus equuli</name>
    <dbReference type="NCBI Taxonomy" id="718"/>
    <lineage>
        <taxon>Bacteria</taxon>
        <taxon>Pseudomonadati</taxon>
        <taxon>Pseudomonadota</taxon>
        <taxon>Gammaproteobacteria</taxon>
        <taxon>Pasteurellales</taxon>
        <taxon>Pasteurellaceae</taxon>
        <taxon>Actinobacillus</taxon>
    </lineage>
</organism>
<evidence type="ECO:0000259" key="1">
    <source>
        <dbReference type="Pfam" id="PF04230"/>
    </source>
</evidence>
<sequence length="289" mass="32977">MSNLHTIFKELSAYQQGNIFYYPNGGNAGDALIDMGFYTLAQQFNLKFSLISQDKINQLKNNDIVLIGGGGCLVPEWNSTPNFLKSIINLKIKLKLIILPHSIRGIDNLISNLPEDSIIFCREKYSFEYCRNISNAKEVYLADDMAFCINPAQILTSNPHFKIKLSSKNIIRKILINFHRLRALFTSQINAMRTDKESNQNLNVKRSLANDLSLVASFGTENYQASLYSAKQFLKLINLYEEIKTDRLHVAVGAYLLNKKLSIYNNGYYKCKGVYEQSMSRSHNVTFIE</sequence>
<feature type="domain" description="Polysaccharide pyruvyl transferase" evidence="1">
    <location>
        <begin position="41"/>
        <end position="260"/>
    </location>
</feature>
<dbReference type="Pfam" id="PF04230">
    <property type="entry name" value="PS_pyruv_trans"/>
    <property type="match status" value="1"/>
</dbReference>